<evidence type="ECO:0000313" key="8">
    <source>
        <dbReference type="EMBL" id="ABC29263.1"/>
    </source>
</evidence>
<dbReference type="InterPro" id="IPR005116">
    <property type="entry name" value="Transp-assoc_OB_typ1"/>
</dbReference>
<dbReference type="Pfam" id="PF03459">
    <property type="entry name" value="TOBE"/>
    <property type="match status" value="2"/>
</dbReference>
<dbReference type="Proteomes" id="UP000000238">
    <property type="component" value="Chromosome"/>
</dbReference>
<organism evidence="8 9">
    <name type="scientific">Hahella chejuensis (strain KCTC 2396)</name>
    <dbReference type="NCBI Taxonomy" id="349521"/>
    <lineage>
        <taxon>Bacteria</taxon>
        <taxon>Pseudomonadati</taxon>
        <taxon>Pseudomonadota</taxon>
        <taxon>Gammaproteobacteria</taxon>
        <taxon>Oceanospirillales</taxon>
        <taxon>Hahellaceae</taxon>
        <taxon>Hahella</taxon>
    </lineage>
</organism>
<dbReference type="eggNOG" id="COG3585">
    <property type="taxonomic scope" value="Bacteria"/>
</dbReference>
<evidence type="ECO:0000256" key="3">
    <source>
        <dbReference type="ARBA" id="ARBA00022505"/>
    </source>
</evidence>
<dbReference type="InterPro" id="IPR000847">
    <property type="entry name" value="LysR_HTH_N"/>
</dbReference>
<dbReference type="InterPro" id="IPR051815">
    <property type="entry name" value="Molybdate_resp_trans_reg"/>
</dbReference>
<dbReference type="EMBL" id="CP000155">
    <property type="protein sequence ID" value="ABC29263.1"/>
    <property type="molecule type" value="Genomic_DNA"/>
</dbReference>
<evidence type="ECO:0000256" key="6">
    <source>
        <dbReference type="PIRSR" id="PIRSR005763-1"/>
    </source>
</evidence>
<gene>
    <name evidence="8" type="primary">modE</name>
    <name evidence="8" type="ordered locus">HCH_02455</name>
</gene>
<feature type="region of interest" description="Required for dimer formation and molybdate binding" evidence="6">
    <location>
        <begin position="134"/>
        <end position="142"/>
    </location>
</feature>
<dbReference type="InterPro" id="IPR004606">
    <property type="entry name" value="Mop_domain"/>
</dbReference>
<evidence type="ECO:0000256" key="2">
    <source>
        <dbReference type="ARBA" id="ARBA00022448"/>
    </source>
</evidence>
<comment type="similarity">
    <text evidence="1 5">Belongs to the ModE family.</text>
</comment>
<evidence type="ECO:0000256" key="5">
    <source>
        <dbReference type="PIRNR" id="PIRNR005763"/>
    </source>
</evidence>
<dbReference type="NCBIfam" id="TIGR00638">
    <property type="entry name" value="Mop"/>
    <property type="match status" value="2"/>
</dbReference>
<keyword evidence="3 5" id="KW-0500">Molybdenum</keyword>
<dbReference type="GO" id="GO:0030151">
    <property type="term" value="F:molybdenum ion binding"/>
    <property type="evidence" value="ECO:0007669"/>
    <property type="project" value="UniProtKB-UniRule"/>
</dbReference>
<dbReference type="SUPFAM" id="SSF46785">
    <property type="entry name" value="Winged helix' DNA-binding domain"/>
    <property type="match status" value="1"/>
</dbReference>
<dbReference type="eggNOG" id="COG2005">
    <property type="taxonomic scope" value="Bacteria"/>
</dbReference>
<dbReference type="PROSITE" id="PS51866">
    <property type="entry name" value="MOP"/>
    <property type="match status" value="2"/>
</dbReference>
<dbReference type="Pfam" id="PF00126">
    <property type="entry name" value="HTH_1"/>
    <property type="match status" value="1"/>
</dbReference>
<dbReference type="RefSeq" id="WP_011396332.1">
    <property type="nucleotide sequence ID" value="NC_007645.1"/>
</dbReference>
<accession>Q2SJB1</accession>
<keyword evidence="4" id="KW-0677">Repeat</keyword>
<proteinExistence type="inferred from homology"/>
<dbReference type="InterPro" id="IPR016462">
    <property type="entry name" value="ModE"/>
</dbReference>
<reference evidence="8 9" key="1">
    <citation type="journal article" date="2005" name="Nucleic Acids Res.">
        <title>Genomic blueprint of Hahella chejuensis, a marine microbe producing an algicidal agent.</title>
        <authorList>
            <person name="Jeong H."/>
            <person name="Yim J.H."/>
            <person name="Lee C."/>
            <person name="Choi S.-H."/>
            <person name="Park Y.K."/>
            <person name="Yoon S.H."/>
            <person name="Hur C.-G."/>
            <person name="Kang H.-Y."/>
            <person name="Kim D."/>
            <person name="Lee H.H."/>
            <person name="Park K.H."/>
            <person name="Park S.-H."/>
            <person name="Park H.-S."/>
            <person name="Lee H.K."/>
            <person name="Oh T.K."/>
            <person name="Kim J.F."/>
        </authorList>
    </citation>
    <scope>NUCLEOTIDE SEQUENCE [LARGE SCALE GENOMIC DNA]</scope>
    <source>
        <strain evidence="8 9">KCTC 2396</strain>
    </source>
</reference>
<dbReference type="KEGG" id="hch:HCH_02455"/>
<dbReference type="InterPro" id="IPR008995">
    <property type="entry name" value="Mo/tungstate-bd_C_term_dom"/>
</dbReference>
<evidence type="ECO:0000313" key="9">
    <source>
        <dbReference type="Proteomes" id="UP000000238"/>
    </source>
</evidence>
<feature type="domain" description="Mop" evidence="7">
    <location>
        <begin position="204"/>
        <end position="270"/>
    </location>
</feature>
<dbReference type="STRING" id="349521.HCH_02455"/>
<sequence length="272" mass="29227">MSENNDNARVLELAGEFWLNQNVRGVQGGSRIALLEHIDSAGSITKAAKLTGISYKTAWDAVDAMNNLSPRPLVERATGGKHGGGARLTPQGHKLVSAYRAMETHYSALLSRLQRDIDDFDDIHGVLQAMAMKTSARNQFRGVVSRVQSGAVNAEVALDLGDGLELVAVVTRESVQDLGLTPGRTATAIIKSSFVILATDETLRLSARNRLCGVVSDIRRGQVNAEVHVRLNGDRTLTAVITEQSLEDLGLTHGAPCQAYVKASHIILAINQ</sequence>
<evidence type="ECO:0000259" key="7">
    <source>
        <dbReference type="PROSITE" id="PS51866"/>
    </source>
</evidence>
<dbReference type="InterPro" id="IPR003725">
    <property type="entry name" value="ModE-bd_N"/>
</dbReference>
<dbReference type="GO" id="GO:0015689">
    <property type="term" value="P:molybdate ion transport"/>
    <property type="evidence" value="ECO:0007669"/>
    <property type="project" value="UniProtKB-UniRule"/>
</dbReference>
<evidence type="ECO:0000256" key="1">
    <source>
        <dbReference type="ARBA" id="ARBA00008110"/>
    </source>
</evidence>
<dbReference type="OrthoDB" id="9800709at2"/>
<dbReference type="Gene3D" id="2.40.50.100">
    <property type="match status" value="2"/>
</dbReference>
<protein>
    <submittedName>
        <fullName evidence="8">N-terminal domain of molybdenum-binding protein</fullName>
    </submittedName>
</protein>
<dbReference type="AlphaFoldDB" id="Q2SJB1"/>
<feature type="domain" description="Mop" evidence="7">
    <location>
        <begin position="133"/>
        <end position="199"/>
    </location>
</feature>
<name>Q2SJB1_HAHCH</name>
<dbReference type="InterPro" id="IPR036388">
    <property type="entry name" value="WH-like_DNA-bd_sf"/>
</dbReference>
<dbReference type="InterPro" id="IPR036390">
    <property type="entry name" value="WH_DNA-bd_sf"/>
</dbReference>
<keyword evidence="9" id="KW-1185">Reference proteome</keyword>
<keyword evidence="2 5" id="KW-0813">Transport</keyword>
<dbReference type="SUPFAM" id="SSF50331">
    <property type="entry name" value="MOP-like"/>
    <property type="match status" value="2"/>
</dbReference>
<dbReference type="NCBIfam" id="TIGR00637">
    <property type="entry name" value="ModE_repress"/>
    <property type="match status" value="1"/>
</dbReference>
<dbReference type="PIRSF" id="PIRSF005763">
    <property type="entry name" value="Txn_reg_ModE"/>
    <property type="match status" value="1"/>
</dbReference>
<dbReference type="Gene3D" id="1.10.10.10">
    <property type="entry name" value="Winged helix-like DNA-binding domain superfamily/Winged helix DNA-binding domain"/>
    <property type="match status" value="1"/>
</dbReference>
<dbReference type="HOGENOM" id="CLU_087839_1_0_6"/>
<dbReference type="GO" id="GO:0003700">
    <property type="term" value="F:DNA-binding transcription factor activity"/>
    <property type="evidence" value="ECO:0007669"/>
    <property type="project" value="InterPro"/>
</dbReference>
<dbReference type="PANTHER" id="PTHR30432">
    <property type="entry name" value="TRANSCRIPTIONAL REGULATOR MODE"/>
    <property type="match status" value="1"/>
</dbReference>
<dbReference type="PANTHER" id="PTHR30432:SF1">
    <property type="entry name" value="DNA-BINDING TRANSCRIPTIONAL DUAL REGULATOR MODE"/>
    <property type="match status" value="1"/>
</dbReference>
<evidence type="ECO:0000256" key="4">
    <source>
        <dbReference type="ARBA" id="ARBA00022737"/>
    </source>
</evidence>